<dbReference type="Gene3D" id="3.40.50.12780">
    <property type="entry name" value="N-terminal domain of ligase-like"/>
    <property type="match status" value="1"/>
</dbReference>
<feature type="region of interest" description="Disordered" evidence="2">
    <location>
        <begin position="1145"/>
        <end position="1164"/>
    </location>
</feature>
<dbReference type="GO" id="GO:0070566">
    <property type="term" value="F:adenylyltransferase activity"/>
    <property type="evidence" value="ECO:0007669"/>
    <property type="project" value="TreeGrafter"/>
</dbReference>
<organism evidence="4 5">
    <name type="scientific">Dietzia timorensis</name>
    <dbReference type="NCBI Taxonomy" id="499555"/>
    <lineage>
        <taxon>Bacteria</taxon>
        <taxon>Bacillati</taxon>
        <taxon>Actinomycetota</taxon>
        <taxon>Actinomycetes</taxon>
        <taxon>Mycobacteriales</taxon>
        <taxon>Dietziaceae</taxon>
        <taxon>Dietzia</taxon>
    </lineage>
</organism>
<sequence>MTATSTPRSTGREERRRWADIDIARVVGWVDEPGSSAVIRALTDGGEWDCLGYDEAASRVRELGDAIAYWLASNGYGADTPVAVIAPTAVDTVIAYWAVLDSGAALVPLSPPGLGEADAAAEKIAGILEVSGAPLVLASDDFSPLAERARELAGSRAHIVSPAALAARAGRVGDSGADRDRGEIALLQFTSGSTGSPRGVVISWEALAHNLDMIAGHVDFEAGDGFCSWLPMFHDMGLVGIVLLAVSTRSRLELMRPDQFIRWPERYVEMLSRCQHSASPSFGLGYAAYRLRGRELPDVDLSGFKSLVIGSEPLRAADISGFLERFGELGFTVAQIRPAYGLAESTLMSCGTRLGETMRALALSPATEIGRPAAISDEWSATDGSLPGADAVTWSFCVGAPDADAPVTICDPDGAPLPAGTVGEICVAGPSIADGYVQALDGPVDPERTRFDRGVLRTGDAGFFHEGGLYVLGRIGTSLKTRGRTVFMEDLDAAVAHATGLPGGRVAAAAAPQAGGPKVLLALETPRAEQSESARTVLRALCGDREVEVREVSRGFIPRTSSGKPRRHELIRLLAGSADGDSSPANGDHDDRRGPSATPAVGSGEDARDYAGPDILALWETVAPRVDVPAAAGVLHEGSLAEGFGNARSDVDFLVVIPGDPSTPTMPTVLFEAGRRVEVRTRSESEIHAQFDRLAVEAAAADDPDPEVPGEDILNRCQRLAGSKLVRASAVIDGVSLPHTRELAGVLGKWWRVRAESCRARAVAARAFGNAAGEAGWMREAGVQALKAELAGKGETYLESKWLAEQLRRAGDSAAAELLGATGGASTGFAVRWAELADERLGTRAPSPAQLRIERAPEVTTWIIGSRAHVVRGREDVFVLTSEFADAWRRVVPGRSLAWHLDGDSARADVLEWALDLGLVRLSVRAGQEWREVRPAMSMVAEAKAVSPPVVSAVPALTLAGATTANSRVPFVRSALRAEDFAACGMALVWSLMVTENAREDLDGALRSEQWGVASAAAARVVLLSSRLVLTSCGVYPLPADVQPARSLRTLCPPSPQLDSLAGTVDDLLGELTSAEAIRADPAGLTARIDELVRAVRELAIGAGFPSSFDGPAQWNATLKIAYDWLRLGGYLDATLPLDEARDLVESGGQQPHAGIDTTEGDIP</sequence>
<dbReference type="AlphaFoldDB" id="A0A173LHF9"/>
<keyword evidence="5" id="KW-1185">Reference proteome</keyword>
<protein>
    <submittedName>
        <fullName evidence="4">Long-chain-fatty-acid--AMP ligase FadD29</fullName>
    </submittedName>
</protein>
<dbReference type="KEGG" id="dtm:BJL86_0973"/>
<dbReference type="PROSITE" id="PS00455">
    <property type="entry name" value="AMP_BINDING"/>
    <property type="match status" value="1"/>
</dbReference>
<dbReference type="OrthoDB" id="3671040at2"/>
<dbReference type="Pfam" id="PF19464">
    <property type="entry name" value="DUF6001"/>
    <property type="match status" value="1"/>
</dbReference>
<keyword evidence="4" id="KW-0436">Ligase</keyword>
<proteinExistence type="inferred from homology"/>
<accession>A0A173LHF9</accession>
<dbReference type="Proteomes" id="UP000186104">
    <property type="component" value="Chromosome"/>
</dbReference>
<dbReference type="GO" id="GO:0006633">
    <property type="term" value="P:fatty acid biosynthetic process"/>
    <property type="evidence" value="ECO:0007669"/>
    <property type="project" value="TreeGrafter"/>
</dbReference>
<evidence type="ECO:0000313" key="5">
    <source>
        <dbReference type="Proteomes" id="UP000186104"/>
    </source>
</evidence>
<dbReference type="InterPro" id="IPR045851">
    <property type="entry name" value="AMP-bd_C_sf"/>
</dbReference>
<comment type="similarity">
    <text evidence="1">Belongs to the ATP-dependent AMP-binding enzyme family.</text>
</comment>
<evidence type="ECO:0000256" key="1">
    <source>
        <dbReference type="ARBA" id="ARBA00006432"/>
    </source>
</evidence>
<evidence type="ECO:0000313" key="4">
    <source>
        <dbReference type="EMBL" id="ANI91766.1"/>
    </source>
</evidence>
<dbReference type="GO" id="GO:0016874">
    <property type="term" value="F:ligase activity"/>
    <property type="evidence" value="ECO:0007669"/>
    <property type="project" value="UniProtKB-KW"/>
</dbReference>
<dbReference type="STRING" id="499555.BJL86_0973"/>
<feature type="region of interest" description="Disordered" evidence="2">
    <location>
        <begin position="576"/>
        <end position="607"/>
    </location>
</feature>
<dbReference type="GO" id="GO:0005886">
    <property type="term" value="C:plasma membrane"/>
    <property type="evidence" value="ECO:0007669"/>
    <property type="project" value="TreeGrafter"/>
</dbReference>
<dbReference type="Gene3D" id="3.30.300.30">
    <property type="match status" value="1"/>
</dbReference>
<dbReference type="InterPro" id="IPR000873">
    <property type="entry name" value="AMP-dep_synth/lig_dom"/>
</dbReference>
<evidence type="ECO:0000259" key="3">
    <source>
        <dbReference type="Pfam" id="PF00501"/>
    </source>
</evidence>
<gene>
    <name evidence="4" type="ORF">BJL86_0973</name>
</gene>
<dbReference type="InterPro" id="IPR020845">
    <property type="entry name" value="AMP-binding_CS"/>
</dbReference>
<dbReference type="PANTHER" id="PTHR22754">
    <property type="entry name" value="DISCO-INTERACTING PROTEIN 2 DIP2 -RELATED"/>
    <property type="match status" value="1"/>
</dbReference>
<dbReference type="RefSeq" id="WP_067477968.1">
    <property type="nucleotide sequence ID" value="NZ_CP015961.1"/>
</dbReference>
<dbReference type="InterPro" id="IPR046043">
    <property type="entry name" value="DUF6001"/>
</dbReference>
<dbReference type="EMBL" id="CP015961">
    <property type="protein sequence ID" value="ANI91766.1"/>
    <property type="molecule type" value="Genomic_DNA"/>
</dbReference>
<evidence type="ECO:0000256" key="2">
    <source>
        <dbReference type="SAM" id="MobiDB-lite"/>
    </source>
</evidence>
<dbReference type="InterPro" id="IPR042099">
    <property type="entry name" value="ANL_N_sf"/>
</dbReference>
<name>A0A173LHF9_9ACTN</name>
<reference evidence="4 5" key="1">
    <citation type="submission" date="2016-06" db="EMBL/GenBank/DDBJ databases">
        <title>Complete genome sequence of a saline-alkali tolerant type strain Dietzia timorensis ID05-A0528T.</title>
        <authorList>
            <person name="Wu X."/>
        </authorList>
    </citation>
    <scope>NUCLEOTIDE SEQUENCE [LARGE SCALE GENOMIC DNA]</scope>
    <source>
        <strain evidence="4 5">ID05-A0528</strain>
    </source>
</reference>
<dbReference type="SUPFAM" id="SSF56801">
    <property type="entry name" value="Acetyl-CoA synthetase-like"/>
    <property type="match status" value="1"/>
</dbReference>
<dbReference type="Pfam" id="PF00501">
    <property type="entry name" value="AMP-binding"/>
    <property type="match status" value="1"/>
</dbReference>
<feature type="domain" description="AMP-dependent synthetase/ligase" evidence="3">
    <location>
        <begin position="41"/>
        <end position="436"/>
    </location>
</feature>
<dbReference type="PANTHER" id="PTHR22754:SF32">
    <property type="entry name" value="DISCO-INTERACTING PROTEIN 2"/>
    <property type="match status" value="1"/>
</dbReference>